<gene>
    <name evidence="9" type="ORF">LTR24_010599</name>
</gene>
<dbReference type="EMBL" id="JAVRRG010000376">
    <property type="protein sequence ID" value="KAK5070707.1"/>
    <property type="molecule type" value="Genomic_DNA"/>
</dbReference>
<dbReference type="SUPFAM" id="SSF57701">
    <property type="entry name" value="Zn2/Cys6 DNA-binding domain"/>
    <property type="match status" value="1"/>
</dbReference>
<evidence type="ECO:0000256" key="5">
    <source>
        <dbReference type="ARBA" id="ARBA00023163"/>
    </source>
</evidence>
<keyword evidence="10" id="KW-1185">Reference proteome</keyword>
<dbReference type="InterPro" id="IPR036864">
    <property type="entry name" value="Zn2-C6_fun-type_DNA-bd_sf"/>
</dbReference>
<keyword evidence="3" id="KW-0805">Transcription regulation</keyword>
<accession>A0ABR0JTB4</accession>
<organism evidence="9 10">
    <name type="scientific">Lithohypha guttulata</name>
    <dbReference type="NCBI Taxonomy" id="1690604"/>
    <lineage>
        <taxon>Eukaryota</taxon>
        <taxon>Fungi</taxon>
        <taxon>Dikarya</taxon>
        <taxon>Ascomycota</taxon>
        <taxon>Pezizomycotina</taxon>
        <taxon>Eurotiomycetes</taxon>
        <taxon>Chaetothyriomycetidae</taxon>
        <taxon>Chaetothyriales</taxon>
        <taxon>Trichomeriaceae</taxon>
        <taxon>Lithohypha</taxon>
    </lineage>
</organism>
<keyword evidence="2" id="KW-0862">Zinc</keyword>
<feature type="compositionally biased region" description="Basic and acidic residues" evidence="7">
    <location>
        <begin position="406"/>
        <end position="426"/>
    </location>
</feature>
<feature type="compositionally biased region" description="Basic and acidic residues" evidence="7">
    <location>
        <begin position="196"/>
        <end position="206"/>
    </location>
</feature>
<name>A0ABR0JTB4_9EURO</name>
<feature type="domain" description="Zn(2)-C6 fungal-type" evidence="8">
    <location>
        <begin position="172"/>
        <end position="203"/>
    </location>
</feature>
<evidence type="ECO:0000256" key="2">
    <source>
        <dbReference type="ARBA" id="ARBA00022833"/>
    </source>
</evidence>
<dbReference type="PANTHER" id="PTHR47659">
    <property type="entry name" value="ZN(II)2CYS6 TRANSCRIPTION FACTOR (EUROFUNG)-RELATED"/>
    <property type="match status" value="1"/>
</dbReference>
<feature type="compositionally biased region" description="Polar residues" evidence="7">
    <location>
        <begin position="392"/>
        <end position="404"/>
    </location>
</feature>
<feature type="compositionally biased region" description="Polar residues" evidence="7">
    <location>
        <begin position="219"/>
        <end position="230"/>
    </location>
</feature>
<dbReference type="CDD" id="cd00067">
    <property type="entry name" value="GAL4"/>
    <property type="match status" value="1"/>
</dbReference>
<evidence type="ECO:0000256" key="3">
    <source>
        <dbReference type="ARBA" id="ARBA00023015"/>
    </source>
</evidence>
<feature type="region of interest" description="Disordered" evidence="7">
    <location>
        <begin position="1"/>
        <end position="137"/>
    </location>
</feature>
<dbReference type="InterPro" id="IPR001138">
    <property type="entry name" value="Zn2Cys6_DnaBD"/>
</dbReference>
<evidence type="ECO:0000313" key="10">
    <source>
        <dbReference type="Proteomes" id="UP001345013"/>
    </source>
</evidence>
<feature type="compositionally biased region" description="Low complexity" evidence="7">
    <location>
        <begin position="378"/>
        <end position="388"/>
    </location>
</feature>
<evidence type="ECO:0000256" key="7">
    <source>
        <dbReference type="SAM" id="MobiDB-lite"/>
    </source>
</evidence>
<evidence type="ECO:0000256" key="1">
    <source>
        <dbReference type="ARBA" id="ARBA00022723"/>
    </source>
</evidence>
<dbReference type="PROSITE" id="PS00463">
    <property type="entry name" value="ZN2_CY6_FUNGAL_1"/>
    <property type="match status" value="1"/>
</dbReference>
<evidence type="ECO:0000256" key="6">
    <source>
        <dbReference type="ARBA" id="ARBA00023242"/>
    </source>
</evidence>
<dbReference type="Gene3D" id="4.10.240.10">
    <property type="entry name" value="Zn(2)-C6 fungal-type DNA-binding domain"/>
    <property type="match status" value="1"/>
</dbReference>
<dbReference type="InterPro" id="IPR050335">
    <property type="entry name" value="ERT1_acuK_gluconeogen_tf"/>
</dbReference>
<comment type="caution">
    <text evidence="9">The sequence shown here is derived from an EMBL/GenBank/DDBJ whole genome shotgun (WGS) entry which is preliminary data.</text>
</comment>
<dbReference type="Proteomes" id="UP001345013">
    <property type="component" value="Unassembled WGS sequence"/>
</dbReference>
<evidence type="ECO:0000256" key="4">
    <source>
        <dbReference type="ARBA" id="ARBA00023125"/>
    </source>
</evidence>
<keyword evidence="4" id="KW-0238">DNA-binding</keyword>
<feature type="compositionally biased region" description="Polar residues" evidence="7">
    <location>
        <begin position="90"/>
        <end position="103"/>
    </location>
</feature>
<feature type="region of interest" description="Disordered" evidence="7">
    <location>
        <begin position="194"/>
        <end position="247"/>
    </location>
</feature>
<proteinExistence type="predicted"/>
<feature type="compositionally biased region" description="Pro residues" evidence="7">
    <location>
        <begin position="354"/>
        <end position="368"/>
    </location>
</feature>
<sequence length="426" mass="46180">MPPTRSSERPTTHPSFLRHRYNKDPPPFPLEIDLSIPIPQPAWASLPTPPMSGTPPREPPTEPPQLAGQRRKREDTPPSTSREAIRPASTVFNLSPLDEQTAQRYGEPPGAGRPSEQLGLPPPLSTPWEQPSGYGAGRGTAYALVTASLPPRPPPQVSPRATRKVKAHVASACVNCKRKHLRCDETRPCRRCVQSGKEESCRDVEHKKRGRPPLKNETEATSSRMMSSGMSLPPLGASLGRHGPGPNLPPLLPQPTPARMSYPPPYAQPSIAQSTATAQGRFSSSHRPLSFPPMNQQAHMMPQCGPQASGPTYGYATAGPPGVAYPGSEYPNPLFTRRPLASQPYTNPAQGNYGPPPLQLPPILPAPPGTNIDPAIAQQQRHFQPQPEQHGRQASSRGPTSQLGGTDERDPKRPRMDIRGILGPRE</sequence>
<feature type="compositionally biased region" description="Pro residues" evidence="7">
    <location>
        <begin position="47"/>
        <end position="63"/>
    </location>
</feature>
<evidence type="ECO:0000259" key="8">
    <source>
        <dbReference type="PROSITE" id="PS50048"/>
    </source>
</evidence>
<dbReference type="SMART" id="SM00066">
    <property type="entry name" value="GAL4"/>
    <property type="match status" value="1"/>
</dbReference>
<dbReference type="PROSITE" id="PS50048">
    <property type="entry name" value="ZN2_CY6_FUNGAL_2"/>
    <property type="match status" value="1"/>
</dbReference>
<keyword evidence="5" id="KW-0804">Transcription</keyword>
<reference evidence="9 10" key="1">
    <citation type="submission" date="2023-08" db="EMBL/GenBank/DDBJ databases">
        <title>Black Yeasts Isolated from many extreme environments.</title>
        <authorList>
            <person name="Coleine C."/>
            <person name="Stajich J.E."/>
            <person name="Selbmann L."/>
        </authorList>
    </citation>
    <scope>NUCLEOTIDE SEQUENCE [LARGE SCALE GENOMIC DNA]</scope>
    <source>
        <strain evidence="9 10">CCFEE 5885</strain>
    </source>
</reference>
<protein>
    <recommendedName>
        <fullName evidence="8">Zn(2)-C6 fungal-type domain-containing protein</fullName>
    </recommendedName>
</protein>
<keyword evidence="1" id="KW-0479">Metal-binding</keyword>
<dbReference type="Pfam" id="PF00172">
    <property type="entry name" value="Zn_clus"/>
    <property type="match status" value="1"/>
</dbReference>
<dbReference type="PANTHER" id="PTHR47659:SF4">
    <property type="entry name" value="ZN(II)2CYS6 TRANSCRIPTION FACTOR (EUROFUNG)"/>
    <property type="match status" value="1"/>
</dbReference>
<evidence type="ECO:0000313" key="9">
    <source>
        <dbReference type="EMBL" id="KAK5070707.1"/>
    </source>
</evidence>
<keyword evidence="6" id="KW-0539">Nucleus</keyword>
<feature type="compositionally biased region" description="Basic and acidic residues" evidence="7">
    <location>
        <begin position="1"/>
        <end position="11"/>
    </location>
</feature>
<feature type="region of interest" description="Disordered" evidence="7">
    <location>
        <begin position="292"/>
        <end position="426"/>
    </location>
</feature>